<evidence type="ECO:0000313" key="2">
    <source>
        <dbReference type="EMBL" id="THV37001.1"/>
    </source>
</evidence>
<dbReference type="OrthoDB" id="8017424at2"/>
<comment type="caution">
    <text evidence="2">The sequence shown here is derived from an EMBL/GenBank/DDBJ whole genome shotgun (WGS) entry which is preliminary data.</text>
</comment>
<accession>A0A4S8Q1M8</accession>
<dbReference type="Pfam" id="PF09819">
    <property type="entry name" value="ABC_cobalt"/>
    <property type="match status" value="1"/>
</dbReference>
<keyword evidence="1" id="KW-0812">Transmembrane</keyword>
<dbReference type="AlphaFoldDB" id="A0A4S8Q1M8"/>
<proteinExistence type="predicted"/>
<dbReference type="PIRSF" id="PIRSF037394">
    <property type="entry name" value="ABC_thiamine-permease_YkoE_prd"/>
    <property type="match status" value="1"/>
</dbReference>
<reference evidence="3" key="1">
    <citation type="submission" date="2019-04" db="EMBL/GenBank/DDBJ databases">
        <title>Nocardioides xinjiangensis sp. nov.</title>
        <authorList>
            <person name="Liu S."/>
        </authorList>
    </citation>
    <scope>NUCLEOTIDE SEQUENCE [LARGE SCALE GENOMIC DNA]</scope>
    <source>
        <strain evidence="3">18</strain>
    </source>
</reference>
<organism evidence="2 3">
    <name type="scientific">Glycomyces buryatensis</name>
    <dbReference type="NCBI Taxonomy" id="2570927"/>
    <lineage>
        <taxon>Bacteria</taxon>
        <taxon>Bacillati</taxon>
        <taxon>Actinomycetota</taxon>
        <taxon>Actinomycetes</taxon>
        <taxon>Glycomycetales</taxon>
        <taxon>Glycomycetaceae</taxon>
        <taxon>Glycomyces</taxon>
    </lineage>
</organism>
<keyword evidence="1" id="KW-1133">Transmembrane helix</keyword>
<feature type="transmembrane region" description="Helical" evidence="1">
    <location>
        <begin position="137"/>
        <end position="160"/>
    </location>
</feature>
<dbReference type="Proteomes" id="UP000308760">
    <property type="component" value="Unassembled WGS sequence"/>
</dbReference>
<name>A0A4S8Q1M8_9ACTN</name>
<dbReference type="RefSeq" id="WP_136536477.1">
    <property type="nucleotide sequence ID" value="NZ_STGY01000071.1"/>
</dbReference>
<dbReference type="InterPro" id="IPR017195">
    <property type="entry name" value="ABC_thiamin-permease_prd"/>
</dbReference>
<feature type="transmembrane region" description="Helical" evidence="1">
    <location>
        <begin position="96"/>
        <end position="117"/>
    </location>
</feature>
<evidence type="ECO:0000256" key="1">
    <source>
        <dbReference type="SAM" id="Phobius"/>
    </source>
</evidence>
<feature type="transmembrane region" description="Helical" evidence="1">
    <location>
        <begin position="172"/>
        <end position="192"/>
    </location>
</feature>
<feature type="transmembrane region" description="Helical" evidence="1">
    <location>
        <begin position="61"/>
        <end position="84"/>
    </location>
</feature>
<dbReference type="EMBL" id="STGY01000071">
    <property type="protein sequence ID" value="THV37001.1"/>
    <property type="molecule type" value="Genomic_DNA"/>
</dbReference>
<protein>
    <submittedName>
        <fullName evidence="2">Uncharacterized protein</fullName>
    </submittedName>
</protein>
<keyword evidence="3" id="KW-1185">Reference proteome</keyword>
<feature type="transmembrane region" description="Helical" evidence="1">
    <location>
        <begin position="31"/>
        <end position="55"/>
    </location>
</feature>
<sequence>MPPIDSSPPAPDRGALAAFLAPTGRWRTVDIVTCAVLAVAFSIVFWAWNFVWAGIDPLFKFFPPLSAVIYGLWLIPAVLAPLIVRKAGAGIFTEGLAALMSLLLGSPYGITVIYQGLLQGLGGDLAFASGRYRRYGVPIAMLGGALAGFGGTMWDVLYWYPTFDLWAFKVPYVAIAMVSGAIVAGLGSKALVKAMQPTGVLDRFPAGRERARI</sequence>
<reference evidence="2 3" key="2">
    <citation type="submission" date="2019-05" db="EMBL/GenBank/DDBJ databases">
        <title>Glycomyces buryatensis sp. nov.</title>
        <authorList>
            <person name="Nikitina E."/>
        </authorList>
    </citation>
    <scope>NUCLEOTIDE SEQUENCE [LARGE SCALE GENOMIC DNA]</scope>
    <source>
        <strain evidence="2 3">18</strain>
    </source>
</reference>
<keyword evidence="1" id="KW-0472">Membrane</keyword>
<evidence type="ECO:0000313" key="3">
    <source>
        <dbReference type="Proteomes" id="UP000308760"/>
    </source>
</evidence>
<gene>
    <name evidence="2" type="ORF">FAB82_20810</name>
</gene>